<feature type="binding site" evidence="8">
    <location>
        <position position="15"/>
    </location>
    <ligand>
        <name>ADP-alpha-D-glucose</name>
        <dbReference type="ChEBI" id="CHEBI:57498"/>
    </ligand>
</feature>
<dbReference type="InterPro" id="IPR011835">
    <property type="entry name" value="GS/SS"/>
</dbReference>
<reference evidence="11 12" key="1">
    <citation type="submission" date="2016-04" db="EMBL/GenBank/DDBJ databases">
        <title>Draft genome sequence of freshwater magnetotactic bacteria Magnetospirillum marisnigri SP-1 and Magnetospirillum moscoviense BB-1.</title>
        <authorList>
            <person name="Koziaeva V."/>
            <person name="Dziuba M.V."/>
            <person name="Ivanov T.M."/>
            <person name="Kuznetsov B."/>
            <person name="Grouzdev D.S."/>
        </authorList>
    </citation>
    <scope>NUCLEOTIDE SEQUENCE [LARGE SCALE GENOMIC DNA]</scope>
    <source>
        <strain evidence="11 12">BB-1</strain>
    </source>
</reference>
<keyword evidence="7 8" id="KW-0320">Glycogen biosynthesis</keyword>
<dbReference type="CDD" id="cd03791">
    <property type="entry name" value="GT5_Glycogen_synthase_DULL1-like"/>
    <property type="match status" value="1"/>
</dbReference>
<evidence type="ECO:0000259" key="9">
    <source>
        <dbReference type="Pfam" id="PF00534"/>
    </source>
</evidence>
<evidence type="ECO:0000256" key="3">
    <source>
        <dbReference type="ARBA" id="ARBA00004964"/>
    </source>
</evidence>
<keyword evidence="5 8" id="KW-0328">Glycosyltransferase</keyword>
<comment type="function">
    <text evidence="2 8">Synthesizes alpha-1,4-glucan chains using ADP-glucose.</text>
</comment>
<dbReference type="InterPro" id="IPR013534">
    <property type="entry name" value="Starch_synth_cat_dom"/>
</dbReference>
<dbReference type="EC" id="2.4.1.21" evidence="8"/>
<dbReference type="SUPFAM" id="SSF53756">
    <property type="entry name" value="UDP-Glycosyltransferase/glycogen phosphorylase"/>
    <property type="match status" value="1"/>
</dbReference>
<protein>
    <recommendedName>
        <fullName evidence="8">Glycogen synthase</fullName>
        <ecNumber evidence="8">2.4.1.21</ecNumber>
    </recommendedName>
    <alternativeName>
        <fullName evidence="8">Starch [bacterial glycogen] synthase</fullName>
    </alternativeName>
</protein>
<comment type="catalytic activity">
    <reaction evidence="1 8">
        <text>[(1-&gt;4)-alpha-D-glucosyl](n) + ADP-alpha-D-glucose = [(1-&gt;4)-alpha-D-glucosyl](n+1) + ADP + H(+)</text>
        <dbReference type="Rhea" id="RHEA:18189"/>
        <dbReference type="Rhea" id="RHEA-COMP:9584"/>
        <dbReference type="Rhea" id="RHEA-COMP:9587"/>
        <dbReference type="ChEBI" id="CHEBI:15378"/>
        <dbReference type="ChEBI" id="CHEBI:15444"/>
        <dbReference type="ChEBI" id="CHEBI:57498"/>
        <dbReference type="ChEBI" id="CHEBI:456216"/>
        <dbReference type="EC" id="2.4.1.21"/>
    </reaction>
</comment>
<evidence type="ECO:0000256" key="2">
    <source>
        <dbReference type="ARBA" id="ARBA00002764"/>
    </source>
</evidence>
<evidence type="ECO:0000313" key="11">
    <source>
        <dbReference type="EMBL" id="OAN67008.1"/>
    </source>
</evidence>
<feature type="domain" description="Starch synthase catalytic" evidence="10">
    <location>
        <begin position="2"/>
        <end position="241"/>
    </location>
</feature>
<dbReference type="NCBIfam" id="TIGR02095">
    <property type="entry name" value="glgA"/>
    <property type="match status" value="1"/>
</dbReference>
<sequence>MRVLFASSEVFPLAKTGGLGDVSGALPAALTEAGTDIRVLMPAYPEALDLAEGKRQVGDLGDPFGIGDTVSLVSAKLPGSGVPLWLLDCPAMYRRAGGLYQDRAGNDYPDNLLRFGLLSWAAARLSTEDSPVKWRPQVLHGNDWQTGLAPAYLHAWVPAERPATVFTIHNIAYQGVFPKDSVPRLGLPWELFQMEGLEFYDQLSFLKAGLFYSDRLTTVSPRYAREIQAAPHGSGMEGLLAHRAADLDGILNGADYRVWTPDSDPFLPHTYVPSDFTAGKAANKAALQAELGLAIDPAAPLLVVVSRINDLKGLDMVLAAMPALLRMGAQVAVVGTGDHSLEEGFRAAAATSPRQVAVTIGYSEKLAHQLLAAGDMLLMPSRFEPCGLTQFYAFRYGTVPVVHATGGLADTVVDATYDGLMTGTATGFTFEHANAGAFQWCVERAVGLFRQPETWTKIQKTCVAQDFSWKRSAARYQSLYQGLVPQAGGKRRKGGV</sequence>
<dbReference type="Pfam" id="PF00534">
    <property type="entry name" value="Glycos_transf_1"/>
    <property type="match status" value="1"/>
</dbReference>
<dbReference type="OrthoDB" id="9808590at2"/>
<dbReference type="AlphaFoldDB" id="A0A178MZN9"/>
<evidence type="ECO:0000256" key="4">
    <source>
        <dbReference type="ARBA" id="ARBA00010281"/>
    </source>
</evidence>
<dbReference type="GO" id="GO:0004373">
    <property type="term" value="F:alpha-1,4-glucan glucosyltransferase (UDP-glucose donor) activity"/>
    <property type="evidence" value="ECO:0007669"/>
    <property type="project" value="InterPro"/>
</dbReference>
<evidence type="ECO:0000256" key="8">
    <source>
        <dbReference type="HAMAP-Rule" id="MF_00484"/>
    </source>
</evidence>
<dbReference type="Gene3D" id="3.40.50.2000">
    <property type="entry name" value="Glycogen Phosphorylase B"/>
    <property type="match status" value="2"/>
</dbReference>
<keyword evidence="6 8" id="KW-0808">Transferase</keyword>
<keyword evidence="12" id="KW-1185">Reference proteome</keyword>
<name>A0A178MZN9_9PROT</name>
<evidence type="ECO:0000259" key="10">
    <source>
        <dbReference type="Pfam" id="PF08323"/>
    </source>
</evidence>
<comment type="caution">
    <text evidence="11">The sequence shown here is derived from an EMBL/GenBank/DDBJ whole genome shotgun (WGS) entry which is preliminary data.</text>
</comment>
<dbReference type="GO" id="GO:0005829">
    <property type="term" value="C:cytosol"/>
    <property type="evidence" value="ECO:0007669"/>
    <property type="project" value="TreeGrafter"/>
</dbReference>
<dbReference type="STRING" id="1437059.A6A05_05490"/>
<dbReference type="Proteomes" id="UP000078543">
    <property type="component" value="Unassembled WGS sequence"/>
</dbReference>
<gene>
    <name evidence="8" type="primary">glgA</name>
    <name evidence="11" type="ORF">A6A05_05490</name>
</gene>
<organism evidence="11 12">
    <name type="scientific">Magnetospirillum moscoviense</name>
    <dbReference type="NCBI Taxonomy" id="1437059"/>
    <lineage>
        <taxon>Bacteria</taxon>
        <taxon>Pseudomonadati</taxon>
        <taxon>Pseudomonadota</taxon>
        <taxon>Alphaproteobacteria</taxon>
        <taxon>Rhodospirillales</taxon>
        <taxon>Rhodospirillaceae</taxon>
        <taxon>Magnetospirillum</taxon>
    </lineage>
</organism>
<dbReference type="UniPathway" id="UPA00164"/>
<dbReference type="InterPro" id="IPR001296">
    <property type="entry name" value="Glyco_trans_1"/>
</dbReference>
<dbReference type="RefSeq" id="WP_068496421.1">
    <property type="nucleotide sequence ID" value="NZ_LWQU01000011.1"/>
</dbReference>
<feature type="domain" description="Glycosyl transferase family 1" evidence="9">
    <location>
        <begin position="296"/>
        <end position="441"/>
    </location>
</feature>
<dbReference type="HAMAP" id="MF_00484">
    <property type="entry name" value="Glycogen_synth"/>
    <property type="match status" value="1"/>
</dbReference>
<evidence type="ECO:0000256" key="7">
    <source>
        <dbReference type="ARBA" id="ARBA00023056"/>
    </source>
</evidence>
<accession>A0A178MZN9</accession>
<evidence type="ECO:0000313" key="12">
    <source>
        <dbReference type="Proteomes" id="UP000078543"/>
    </source>
</evidence>
<dbReference type="NCBIfam" id="NF001899">
    <property type="entry name" value="PRK00654.1-2"/>
    <property type="match status" value="1"/>
</dbReference>
<dbReference type="GO" id="GO:0005978">
    <property type="term" value="P:glycogen biosynthetic process"/>
    <property type="evidence" value="ECO:0007669"/>
    <property type="project" value="UniProtKB-UniRule"/>
</dbReference>
<evidence type="ECO:0000256" key="1">
    <source>
        <dbReference type="ARBA" id="ARBA00001478"/>
    </source>
</evidence>
<dbReference type="Pfam" id="PF08323">
    <property type="entry name" value="Glyco_transf_5"/>
    <property type="match status" value="1"/>
</dbReference>
<dbReference type="GO" id="GO:0009011">
    <property type="term" value="F:alpha-1,4-glucan glucosyltransferase (ADP-glucose donor) activity"/>
    <property type="evidence" value="ECO:0007669"/>
    <property type="project" value="UniProtKB-UniRule"/>
</dbReference>
<evidence type="ECO:0000256" key="5">
    <source>
        <dbReference type="ARBA" id="ARBA00022676"/>
    </source>
</evidence>
<comment type="similarity">
    <text evidence="4 8">Belongs to the glycosyltransferase 1 family. Bacterial/plant glycogen synthase subfamily.</text>
</comment>
<evidence type="ECO:0000256" key="6">
    <source>
        <dbReference type="ARBA" id="ARBA00022679"/>
    </source>
</evidence>
<dbReference type="PANTHER" id="PTHR45825:SF11">
    <property type="entry name" value="ALPHA AMYLASE DOMAIN-CONTAINING PROTEIN"/>
    <property type="match status" value="1"/>
</dbReference>
<comment type="pathway">
    <text evidence="3 8">Glycan biosynthesis; glycogen biosynthesis.</text>
</comment>
<proteinExistence type="inferred from homology"/>
<dbReference type="EMBL" id="LWQU01000011">
    <property type="protein sequence ID" value="OAN67008.1"/>
    <property type="molecule type" value="Genomic_DNA"/>
</dbReference>
<dbReference type="PANTHER" id="PTHR45825">
    <property type="entry name" value="GRANULE-BOUND STARCH SYNTHASE 1, CHLOROPLASTIC/AMYLOPLASTIC"/>
    <property type="match status" value="1"/>
</dbReference>